<name>A0AAU7XDF0_9HYPH</name>
<dbReference type="EMBL" id="CP158568">
    <property type="protein sequence ID" value="XBY46014.1"/>
    <property type="molecule type" value="Genomic_DNA"/>
</dbReference>
<accession>A0AAU7XDF0</accession>
<keyword evidence="4" id="KW-0472">Membrane</keyword>
<dbReference type="GO" id="GO:0016020">
    <property type="term" value="C:membrane"/>
    <property type="evidence" value="ECO:0007669"/>
    <property type="project" value="InterPro"/>
</dbReference>
<dbReference type="InterPro" id="IPR003660">
    <property type="entry name" value="HAMP_dom"/>
</dbReference>
<dbReference type="Pfam" id="PF00672">
    <property type="entry name" value="HAMP"/>
    <property type="match status" value="1"/>
</dbReference>
<evidence type="ECO:0000256" key="2">
    <source>
        <dbReference type="ARBA" id="ARBA00029447"/>
    </source>
</evidence>
<evidence type="ECO:0000313" key="7">
    <source>
        <dbReference type="EMBL" id="XBY46014.1"/>
    </source>
</evidence>
<dbReference type="GO" id="GO:0007165">
    <property type="term" value="P:signal transduction"/>
    <property type="evidence" value="ECO:0007669"/>
    <property type="project" value="UniProtKB-KW"/>
</dbReference>
<dbReference type="PANTHER" id="PTHR32089">
    <property type="entry name" value="METHYL-ACCEPTING CHEMOTAXIS PROTEIN MCPB"/>
    <property type="match status" value="1"/>
</dbReference>
<feature type="domain" description="Methyl-accepting transducer" evidence="5">
    <location>
        <begin position="404"/>
        <end position="640"/>
    </location>
</feature>
<dbReference type="SUPFAM" id="SSF58104">
    <property type="entry name" value="Methyl-accepting chemotaxis protein (MCP) signaling domain"/>
    <property type="match status" value="1"/>
</dbReference>
<proteinExistence type="inferred from homology"/>
<evidence type="ECO:0000259" key="5">
    <source>
        <dbReference type="PROSITE" id="PS50111"/>
    </source>
</evidence>
<reference evidence="7" key="1">
    <citation type="submission" date="2024-06" db="EMBL/GenBank/DDBJ databases">
        <title>Methylostella associata gen. nov., sp. nov., a novel Ancalomicrobiaceae-affiliated facultatively methylotrophic bacteria that feed on methanotrophs of the genus Methylococcus.</title>
        <authorList>
            <person name="Saltykova V."/>
            <person name="Danilova O.V."/>
            <person name="Oshkin I.Y."/>
            <person name="Belova S.E."/>
            <person name="Pimenov N.V."/>
            <person name="Dedysh S.N."/>
        </authorList>
    </citation>
    <scope>NUCLEOTIDE SEQUENCE</scope>
    <source>
        <strain evidence="7">S20</strain>
    </source>
</reference>
<dbReference type="KEGG" id="mflg:ABS361_07200"/>
<organism evidence="7">
    <name type="scientific">Methyloraptor flagellatus</name>
    <dbReference type="NCBI Taxonomy" id="3162530"/>
    <lineage>
        <taxon>Bacteria</taxon>
        <taxon>Pseudomonadati</taxon>
        <taxon>Pseudomonadota</taxon>
        <taxon>Alphaproteobacteria</taxon>
        <taxon>Hyphomicrobiales</taxon>
        <taxon>Ancalomicrobiaceae</taxon>
        <taxon>Methyloraptor</taxon>
    </lineage>
</organism>
<feature type="transmembrane region" description="Helical" evidence="4">
    <location>
        <begin position="293"/>
        <end position="312"/>
    </location>
</feature>
<dbReference type="InterPro" id="IPR004089">
    <property type="entry name" value="MCPsignal_dom"/>
</dbReference>
<feature type="domain" description="HAMP" evidence="6">
    <location>
        <begin position="310"/>
        <end position="363"/>
    </location>
</feature>
<protein>
    <submittedName>
        <fullName evidence="7">HAMP domain-containing methyl-accepting chemotaxis protein</fullName>
    </submittedName>
</protein>
<dbReference type="Gene3D" id="1.10.287.950">
    <property type="entry name" value="Methyl-accepting chemotaxis protein"/>
    <property type="match status" value="1"/>
</dbReference>
<keyword evidence="1 3" id="KW-0807">Transducer</keyword>
<keyword evidence="4" id="KW-0812">Transmembrane</keyword>
<comment type="similarity">
    <text evidence="2">Belongs to the methyl-accepting chemotaxis (MCP) protein family.</text>
</comment>
<dbReference type="SMART" id="SM00304">
    <property type="entry name" value="HAMP"/>
    <property type="match status" value="1"/>
</dbReference>
<evidence type="ECO:0000256" key="3">
    <source>
        <dbReference type="PROSITE-ProRule" id="PRU00284"/>
    </source>
</evidence>
<evidence type="ECO:0000259" key="6">
    <source>
        <dbReference type="PROSITE" id="PS50885"/>
    </source>
</evidence>
<dbReference type="Gene3D" id="6.10.340.10">
    <property type="match status" value="1"/>
</dbReference>
<dbReference type="PROSITE" id="PS50111">
    <property type="entry name" value="CHEMOTAXIS_TRANSDUC_2"/>
    <property type="match status" value="1"/>
</dbReference>
<dbReference type="AlphaFoldDB" id="A0AAU7XDF0"/>
<sequence>MFTRLDGMVSTAIKLLVVSILFMVPVVLLGQLFVTQSNKDIAFGDKEIAGVAYLKVVWPVVSGLAADPSRGVPAASLDGLARVGAAWDADMASAAARQSLEAALKSFVPAAPGPARDAAAALIAKVADGSNLTLDPDLDTYYVMDALTTKLPEVARASVDLRDGLAALAPSASTHERAEVLIALGRLRTALDGLGNSLDSAHAARVDGSLGAALGQARGALADAAKAYADAVSVAIDADAGRRKAALDAVERHHGAVQAAADALWRPAAVQLDRMLRERVGGFRAHLQFEMTIVVSVVTATLLIVGAIGWSIRRSLDRLTQRMKALVEGDVQSAIPYVGYRNEIGEIARAVTVFRDALVRVDQLSAEAADHERAAAAARREATLLLANQFEARVSEVVTVVAAAAIEVENTAQSLTRIAEHTSQEGTAALGMAQTSGSRIRAVAGGAGQIEAEARAIAGRLVEAEQVAGEAERRAAATGDTIRKLADAADRIGEVGRLIQEIAAQTNLLALNATIEAARAGETGRGFAIVASEVKTLAAQTGRATEEISGHVGGIQSATRDAVAAIAAISDTIGAMGRIARETTAAVDRQNQVIGGINGEASAAVSDTDGLGRTIATVSEAASATDGAARDSLAAARELGEQADRLRREIDDFVRGLRAA</sequence>
<evidence type="ECO:0000256" key="1">
    <source>
        <dbReference type="ARBA" id="ARBA00023224"/>
    </source>
</evidence>
<evidence type="ECO:0000256" key="4">
    <source>
        <dbReference type="SAM" id="Phobius"/>
    </source>
</evidence>
<dbReference type="PROSITE" id="PS50885">
    <property type="entry name" value="HAMP"/>
    <property type="match status" value="1"/>
</dbReference>
<dbReference type="RefSeq" id="WP_407051110.1">
    <property type="nucleotide sequence ID" value="NZ_CP158568.1"/>
</dbReference>
<feature type="transmembrane region" description="Helical" evidence="4">
    <location>
        <begin position="12"/>
        <end position="34"/>
    </location>
</feature>
<dbReference type="Pfam" id="PF00015">
    <property type="entry name" value="MCPsignal"/>
    <property type="match status" value="1"/>
</dbReference>
<gene>
    <name evidence="7" type="ORF">ABS361_07200</name>
</gene>
<dbReference type="SMART" id="SM00283">
    <property type="entry name" value="MA"/>
    <property type="match status" value="1"/>
</dbReference>
<keyword evidence="4" id="KW-1133">Transmembrane helix</keyword>
<dbReference type="PANTHER" id="PTHR32089:SF112">
    <property type="entry name" value="LYSOZYME-LIKE PROTEIN-RELATED"/>
    <property type="match status" value="1"/>
</dbReference>